<dbReference type="GO" id="GO:0005576">
    <property type="term" value="C:extracellular region"/>
    <property type="evidence" value="ECO:0007669"/>
    <property type="project" value="UniProtKB-SubCell"/>
</dbReference>
<reference evidence="4" key="2">
    <citation type="submission" date="2007-04" db="EMBL/GenBank/DDBJ databases">
        <title>The genome of the human body louse.</title>
        <authorList>
            <consortium name="The Human Body Louse Genome Consortium"/>
            <person name="Kirkness E."/>
            <person name="Walenz B."/>
            <person name="Hass B."/>
            <person name="Bruggner R."/>
            <person name="Strausberg R."/>
        </authorList>
    </citation>
    <scope>NUCLEOTIDE SEQUENCE</scope>
    <source>
        <strain evidence="4">USDA</strain>
    </source>
</reference>
<feature type="domain" description="Single" evidence="3">
    <location>
        <begin position="51"/>
        <end position="122"/>
    </location>
</feature>
<dbReference type="RefSeq" id="XP_002429893.1">
    <property type="nucleotide sequence ID" value="XM_002429848.1"/>
</dbReference>
<dbReference type="Proteomes" id="UP000009046">
    <property type="component" value="Unassembled WGS sequence"/>
</dbReference>
<dbReference type="Pfam" id="PF15430">
    <property type="entry name" value="SVWC"/>
    <property type="match status" value="1"/>
</dbReference>
<evidence type="ECO:0000259" key="3">
    <source>
        <dbReference type="SMART" id="SM01318"/>
    </source>
</evidence>
<gene>
    <name evidence="5" type="primary">8230547</name>
    <name evidence="4" type="ORF">Phum_PHUM455430</name>
</gene>
<dbReference type="SMART" id="SM01318">
    <property type="entry name" value="SVWC"/>
    <property type="match status" value="1"/>
</dbReference>
<keyword evidence="6" id="KW-1185">Reference proteome</keyword>
<organism>
    <name type="scientific">Pediculus humanus subsp. corporis</name>
    <name type="common">Body louse</name>
    <dbReference type="NCBI Taxonomy" id="121224"/>
    <lineage>
        <taxon>Eukaryota</taxon>
        <taxon>Metazoa</taxon>
        <taxon>Ecdysozoa</taxon>
        <taxon>Arthropoda</taxon>
        <taxon>Hexapoda</taxon>
        <taxon>Insecta</taxon>
        <taxon>Pterygota</taxon>
        <taxon>Neoptera</taxon>
        <taxon>Paraneoptera</taxon>
        <taxon>Psocodea</taxon>
        <taxon>Troctomorpha</taxon>
        <taxon>Phthiraptera</taxon>
        <taxon>Anoplura</taxon>
        <taxon>Pediculidae</taxon>
        <taxon>Pediculus</taxon>
    </lineage>
</organism>
<dbReference type="EnsemblMetazoa" id="PHUM455430-RA">
    <property type="protein sequence ID" value="PHUM455430-PA"/>
    <property type="gene ID" value="PHUM455430"/>
</dbReference>
<dbReference type="HOGENOM" id="CLU_1847509_0_0_1"/>
<dbReference type="OrthoDB" id="6674808at2759"/>
<protein>
    <recommendedName>
        <fullName evidence="3">Single domain-containing protein</fullName>
    </recommendedName>
</protein>
<dbReference type="CTD" id="8230547"/>
<keyword evidence="2" id="KW-0964">Secreted</keyword>
<dbReference type="EMBL" id="AAZO01005541">
    <property type="status" value="NOT_ANNOTATED_CDS"/>
    <property type="molecule type" value="Genomic_DNA"/>
</dbReference>
<sequence length="139" mass="15879">MMSQPVSHESHLCHEGQCYDNDRIIFYNKGDVMKPGVKNIECIQKKCLGQCYDKDENVFYKPGQEMKWNGEECARKICAVSFGTGPSYIEIQTCAKIDVSPECYIKINSSKPYPECCGQIICPNNLSHEYYDNNNDVDN</sequence>
<evidence type="ECO:0000256" key="2">
    <source>
        <dbReference type="ARBA" id="ARBA00022525"/>
    </source>
</evidence>
<reference evidence="4" key="1">
    <citation type="submission" date="2007-04" db="EMBL/GenBank/DDBJ databases">
        <title>Annotation of Pediculus humanus corporis strain USDA.</title>
        <authorList>
            <person name="Kirkness E."/>
            <person name="Hannick L."/>
            <person name="Hass B."/>
            <person name="Bruggner R."/>
            <person name="Lawson D."/>
            <person name="Bidwell S."/>
            <person name="Joardar V."/>
            <person name="Caler E."/>
            <person name="Walenz B."/>
            <person name="Inman J."/>
            <person name="Schobel S."/>
            <person name="Galinsky K."/>
            <person name="Amedeo P."/>
            <person name="Strausberg R."/>
        </authorList>
    </citation>
    <scope>NUCLEOTIDE SEQUENCE</scope>
    <source>
        <strain evidence="4">USDA</strain>
    </source>
</reference>
<proteinExistence type="predicted"/>
<evidence type="ECO:0000313" key="5">
    <source>
        <dbReference type="EnsemblMetazoa" id="PHUM455430-PA"/>
    </source>
</evidence>
<dbReference type="KEGG" id="phu:Phum_PHUM455430"/>
<name>E0VUU9_PEDHC</name>
<reference evidence="5" key="3">
    <citation type="submission" date="2021-02" db="UniProtKB">
        <authorList>
            <consortium name="EnsemblMetazoa"/>
        </authorList>
    </citation>
    <scope>IDENTIFICATION</scope>
    <source>
        <strain evidence="5">USDA</strain>
    </source>
</reference>
<accession>E0VUU9</accession>
<dbReference type="VEuPathDB" id="VectorBase:PHUM455430"/>
<evidence type="ECO:0000256" key="1">
    <source>
        <dbReference type="ARBA" id="ARBA00004613"/>
    </source>
</evidence>
<dbReference type="GeneID" id="8230547"/>
<evidence type="ECO:0000313" key="6">
    <source>
        <dbReference type="Proteomes" id="UP000009046"/>
    </source>
</evidence>
<comment type="subcellular location">
    <subcellularLocation>
        <location evidence="1">Secreted</location>
    </subcellularLocation>
</comment>
<evidence type="ECO:0000313" key="4">
    <source>
        <dbReference type="EMBL" id="EEB17155.1"/>
    </source>
</evidence>
<dbReference type="InParanoid" id="E0VUU9"/>
<dbReference type="EMBL" id="DS235793">
    <property type="protein sequence ID" value="EEB17155.1"/>
    <property type="molecule type" value="Genomic_DNA"/>
</dbReference>
<dbReference type="InterPro" id="IPR029277">
    <property type="entry name" value="SVWC_dom"/>
</dbReference>
<dbReference type="AlphaFoldDB" id="E0VUU9"/>